<proteinExistence type="predicted"/>
<sequence length="130" mass="15172">MSQVKIYGLREHLDPVVKARLSDVVHSCVVDALSLPEEKRFHRFFPMDPDDFYYAPGRSPRYTIVEISMFEGRTVEAKKRLIRLLFERTRRELGLDPADLEITITETPKHDWGLRGRPGDEIGLDYRVEV</sequence>
<dbReference type="PANTHER" id="PTHR38460:SF1">
    <property type="entry name" value="TAUTOMERASE YOLI-RELATED"/>
    <property type="match status" value="1"/>
</dbReference>
<gene>
    <name evidence="1" type="ORF">GBA65_17025</name>
</gene>
<dbReference type="KEGG" id="rmar:GBA65_17025"/>
<keyword evidence="2" id="KW-1185">Reference proteome</keyword>
<organism evidence="1 2">
    <name type="scientific">Rubrobacter marinus</name>
    <dbReference type="NCBI Taxonomy" id="2653852"/>
    <lineage>
        <taxon>Bacteria</taxon>
        <taxon>Bacillati</taxon>
        <taxon>Actinomycetota</taxon>
        <taxon>Rubrobacteria</taxon>
        <taxon>Rubrobacterales</taxon>
        <taxon>Rubrobacteraceae</taxon>
        <taxon>Rubrobacter</taxon>
    </lineage>
</organism>
<dbReference type="InterPro" id="IPR037479">
    <property type="entry name" value="Tauto_MSAD"/>
</dbReference>
<protein>
    <submittedName>
        <fullName evidence="1">Tautomerase family protein</fullName>
    </submittedName>
</protein>
<dbReference type="Gene3D" id="3.30.429.10">
    <property type="entry name" value="Macrophage Migration Inhibitory Factor"/>
    <property type="match status" value="1"/>
</dbReference>
<dbReference type="SUPFAM" id="SSF55331">
    <property type="entry name" value="Tautomerase/MIF"/>
    <property type="match status" value="1"/>
</dbReference>
<dbReference type="Pfam" id="PF14552">
    <property type="entry name" value="Tautomerase_2"/>
    <property type="match status" value="1"/>
</dbReference>
<dbReference type="AlphaFoldDB" id="A0A6G8Q0G9"/>
<dbReference type="EMBL" id="CP045121">
    <property type="protein sequence ID" value="QIN79945.1"/>
    <property type="molecule type" value="Genomic_DNA"/>
</dbReference>
<evidence type="ECO:0000313" key="2">
    <source>
        <dbReference type="Proteomes" id="UP000502706"/>
    </source>
</evidence>
<accession>A0A6G8Q0G9</accession>
<dbReference type="Proteomes" id="UP000502706">
    <property type="component" value="Chromosome"/>
</dbReference>
<dbReference type="PANTHER" id="PTHR38460">
    <property type="entry name" value="TAUTOMERASE YOLI-RELATED"/>
    <property type="match status" value="1"/>
</dbReference>
<reference evidence="1 2" key="1">
    <citation type="submission" date="2019-10" db="EMBL/GenBank/DDBJ databases">
        <title>Rubrobacter sp nov SCSIO 52915 isolated from a deep-sea sediment in the South China Sea.</title>
        <authorList>
            <person name="Chen R.W."/>
        </authorList>
    </citation>
    <scope>NUCLEOTIDE SEQUENCE [LARGE SCALE GENOMIC DNA]</scope>
    <source>
        <strain evidence="1 2">SCSIO 52915</strain>
    </source>
</reference>
<dbReference type="InterPro" id="IPR014347">
    <property type="entry name" value="Tautomerase/MIF_sf"/>
</dbReference>
<dbReference type="RefSeq" id="WP_166397619.1">
    <property type="nucleotide sequence ID" value="NZ_CP045121.1"/>
</dbReference>
<name>A0A6G8Q0G9_9ACTN</name>
<evidence type="ECO:0000313" key="1">
    <source>
        <dbReference type="EMBL" id="QIN79945.1"/>
    </source>
</evidence>